<protein>
    <submittedName>
        <fullName evidence="2">Uncharacterized protein</fullName>
    </submittedName>
</protein>
<organism evidence="2">
    <name type="scientific">Anguilla anguilla</name>
    <name type="common">European freshwater eel</name>
    <name type="synonym">Muraena anguilla</name>
    <dbReference type="NCBI Taxonomy" id="7936"/>
    <lineage>
        <taxon>Eukaryota</taxon>
        <taxon>Metazoa</taxon>
        <taxon>Chordata</taxon>
        <taxon>Craniata</taxon>
        <taxon>Vertebrata</taxon>
        <taxon>Euteleostomi</taxon>
        <taxon>Actinopterygii</taxon>
        <taxon>Neopterygii</taxon>
        <taxon>Teleostei</taxon>
        <taxon>Anguilliformes</taxon>
        <taxon>Anguillidae</taxon>
        <taxon>Anguilla</taxon>
    </lineage>
</organism>
<evidence type="ECO:0000313" key="2">
    <source>
        <dbReference type="EMBL" id="JAH91525.1"/>
    </source>
</evidence>
<sequence length="67" mass="7000">MAAGGVMVLACMAATDTGSLAFIDDAASDSSCRMNSDVYRSILSAQVQPNASKHSGQCFILQQDNDL</sequence>
<proteinExistence type="predicted"/>
<dbReference type="AlphaFoldDB" id="A0A0E9WPL9"/>
<keyword evidence="1" id="KW-0732">Signal</keyword>
<dbReference type="GO" id="GO:0003676">
    <property type="term" value="F:nucleic acid binding"/>
    <property type="evidence" value="ECO:0007669"/>
    <property type="project" value="InterPro"/>
</dbReference>
<name>A0A0E9WPL9_ANGAN</name>
<evidence type="ECO:0000256" key="1">
    <source>
        <dbReference type="SAM" id="SignalP"/>
    </source>
</evidence>
<feature type="signal peptide" evidence="1">
    <location>
        <begin position="1"/>
        <end position="21"/>
    </location>
</feature>
<dbReference type="EMBL" id="GBXM01017052">
    <property type="protein sequence ID" value="JAH91525.1"/>
    <property type="molecule type" value="Transcribed_RNA"/>
</dbReference>
<dbReference type="InterPro" id="IPR036397">
    <property type="entry name" value="RNaseH_sf"/>
</dbReference>
<accession>A0A0E9WPL9</accession>
<feature type="chain" id="PRO_5002434929" evidence="1">
    <location>
        <begin position="22"/>
        <end position="67"/>
    </location>
</feature>
<reference evidence="2" key="1">
    <citation type="submission" date="2014-11" db="EMBL/GenBank/DDBJ databases">
        <authorList>
            <person name="Amaro Gonzalez C."/>
        </authorList>
    </citation>
    <scope>NUCLEOTIDE SEQUENCE</scope>
</reference>
<reference evidence="2" key="2">
    <citation type="journal article" date="2015" name="Fish Shellfish Immunol.">
        <title>Early steps in the European eel (Anguilla anguilla)-Vibrio vulnificus interaction in the gills: Role of the RtxA13 toxin.</title>
        <authorList>
            <person name="Callol A."/>
            <person name="Pajuelo D."/>
            <person name="Ebbesson L."/>
            <person name="Teles M."/>
            <person name="MacKenzie S."/>
            <person name="Amaro C."/>
        </authorList>
    </citation>
    <scope>NUCLEOTIDE SEQUENCE</scope>
</reference>
<dbReference type="Gene3D" id="3.30.420.10">
    <property type="entry name" value="Ribonuclease H-like superfamily/Ribonuclease H"/>
    <property type="match status" value="1"/>
</dbReference>